<proteinExistence type="predicted"/>
<dbReference type="EMBL" id="UINC01010542">
    <property type="protein sequence ID" value="SVA46859.1"/>
    <property type="molecule type" value="Genomic_DNA"/>
</dbReference>
<accession>A0A381W2T8</accession>
<dbReference type="AlphaFoldDB" id="A0A381W2T8"/>
<protein>
    <submittedName>
        <fullName evidence="2">Uncharacterized protein</fullName>
    </submittedName>
</protein>
<keyword evidence="1" id="KW-1133">Transmembrane helix</keyword>
<name>A0A381W2T8_9ZZZZ</name>
<sequence>MTKKDTKINPELLLQKQQPEEEIIEQIEKAELAHIVETLPVPVNNPSVQSDYDSTFDKHQVYNRFEKIFLAIKNEQKETRELGLLLKKYAEQGGDLSRGEMKIVRDQFFDLLKIAGLSIPLIMPFSVVIIPLIMKLGLKVGVRILPTSFYDEEKST</sequence>
<reference evidence="2" key="1">
    <citation type="submission" date="2018-05" db="EMBL/GenBank/DDBJ databases">
        <authorList>
            <person name="Lanie J.A."/>
            <person name="Ng W.-L."/>
            <person name="Kazmierczak K.M."/>
            <person name="Andrzejewski T.M."/>
            <person name="Davidsen T.M."/>
            <person name="Wayne K.J."/>
            <person name="Tettelin H."/>
            <person name="Glass J.I."/>
            <person name="Rusch D."/>
            <person name="Podicherti R."/>
            <person name="Tsui H.-C.T."/>
            <person name="Winkler M.E."/>
        </authorList>
    </citation>
    <scope>NUCLEOTIDE SEQUENCE</scope>
</reference>
<keyword evidence="1" id="KW-0472">Membrane</keyword>
<feature type="transmembrane region" description="Helical" evidence="1">
    <location>
        <begin position="111"/>
        <end position="134"/>
    </location>
</feature>
<gene>
    <name evidence="2" type="ORF">METZ01_LOCUS99713</name>
</gene>
<organism evidence="2">
    <name type="scientific">marine metagenome</name>
    <dbReference type="NCBI Taxonomy" id="408172"/>
    <lineage>
        <taxon>unclassified sequences</taxon>
        <taxon>metagenomes</taxon>
        <taxon>ecological metagenomes</taxon>
    </lineage>
</organism>
<evidence type="ECO:0000313" key="2">
    <source>
        <dbReference type="EMBL" id="SVA46859.1"/>
    </source>
</evidence>
<evidence type="ECO:0000256" key="1">
    <source>
        <dbReference type="SAM" id="Phobius"/>
    </source>
</evidence>
<keyword evidence="1" id="KW-0812">Transmembrane</keyword>